<accession>A0A1N7S944</accession>
<sequence>MTVDALPFYGKGKQTLQLLLRSRKKSLQTPYLSSTPGDNDKMKRQDALKCKLNRSTRSSNAPTGLAFLGDVTVYEAYSRGTSGEPSLYACEIGRAVGTASPSPVIWRVADSIRDGHYCRGCDGSCVGQETRRSQRLQK</sequence>
<dbReference type="AlphaFoldDB" id="A0A1N7S944"/>
<keyword evidence="2" id="KW-1185">Reference proteome</keyword>
<reference evidence="1" key="1">
    <citation type="submission" date="2016-12" db="EMBL/GenBank/DDBJ databases">
        <authorList>
            <person name="Moulin L."/>
        </authorList>
    </citation>
    <scope>NUCLEOTIDE SEQUENCE [LARGE SCALE GENOMIC DNA]</scope>
    <source>
        <strain evidence="1">STM 7183</strain>
    </source>
</reference>
<gene>
    <name evidence="1" type="ORF">BN2476_360029</name>
</gene>
<dbReference type="EMBL" id="CYGY02000036">
    <property type="protein sequence ID" value="SIT43907.1"/>
    <property type="molecule type" value="Genomic_DNA"/>
</dbReference>
<evidence type="ECO:0000313" key="2">
    <source>
        <dbReference type="Proteomes" id="UP000195569"/>
    </source>
</evidence>
<proteinExistence type="predicted"/>
<organism evidence="1 2">
    <name type="scientific">Paraburkholderia piptadeniae</name>
    <dbReference type="NCBI Taxonomy" id="1701573"/>
    <lineage>
        <taxon>Bacteria</taxon>
        <taxon>Pseudomonadati</taxon>
        <taxon>Pseudomonadota</taxon>
        <taxon>Betaproteobacteria</taxon>
        <taxon>Burkholderiales</taxon>
        <taxon>Burkholderiaceae</taxon>
        <taxon>Paraburkholderia</taxon>
    </lineage>
</organism>
<comment type="caution">
    <text evidence="1">The sequence shown here is derived from an EMBL/GenBank/DDBJ whole genome shotgun (WGS) entry which is preliminary data.</text>
</comment>
<name>A0A1N7S944_9BURK</name>
<evidence type="ECO:0000313" key="1">
    <source>
        <dbReference type="EMBL" id="SIT43907.1"/>
    </source>
</evidence>
<protein>
    <submittedName>
        <fullName evidence="1">Uncharacterized protein</fullName>
    </submittedName>
</protein>
<dbReference type="Proteomes" id="UP000195569">
    <property type="component" value="Unassembled WGS sequence"/>
</dbReference>